<gene>
    <name evidence="2" type="ORF">SAMN05660413_02508</name>
</gene>
<reference evidence="2 3" key="1">
    <citation type="submission" date="2016-10" db="EMBL/GenBank/DDBJ databases">
        <authorList>
            <person name="de Groot N.N."/>
        </authorList>
    </citation>
    <scope>NUCLEOTIDE SEQUENCE [LARGE SCALE GENOMIC DNA]</scope>
    <source>
        <strain evidence="2 3">DSM 17794</strain>
    </source>
</reference>
<organism evidence="2 3">
    <name type="scientific">Salegentibacter flavus</name>
    <dbReference type="NCBI Taxonomy" id="287099"/>
    <lineage>
        <taxon>Bacteria</taxon>
        <taxon>Pseudomonadati</taxon>
        <taxon>Bacteroidota</taxon>
        <taxon>Flavobacteriia</taxon>
        <taxon>Flavobacteriales</taxon>
        <taxon>Flavobacteriaceae</taxon>
        <taxon>Salegentibacter</taxon>
    </lineage>
</organism>
<dbReference type="AlphaFoldDB" id="A0A1I5BR41"/>
<dbReference type="EMBL" id="FOVL01000016">
    <property type="protein sequence ID" value="SFN77116.1"/>
    <property type="molecule type" value="Genomic_DNA"/>
</dbReference>
<sequence>MMKKLLFLSALIFMGFNQIQAQGDLKLGINGGLPVGDAEDFSNFQLGADIAYLFGVMNVIEVGPMLGYSVFFVEDIETGFGEMDTDDVSFLPIAASGRLGLGMAFLGLDLGYAVSLNEDGEGGFYYRPKIGVGLGIFSIIGSYQGISNNGENLSSVNVGLEFQL</sequence>
<name>A0A1I5BR41_9FLAO</name>
<keyword evidence="1" id="KW-0732">Signal</keyword>
<dbReference type="Proteomes" id="UP000199153">
    <property type="component" value="Unassembled WGS sequence"/>
</dbReference>
<protein>
    <recommendedName>
        <fullName evidence="4">Outer membrane protein beta-barrel domain-containing protein</fullName>
    </recommendedName>
</protein>
<evidence type="ECO:0000313" key="3">
    <source>
        <dbReference type="Proteomes" id="UP000199153"/>
    </source>
</evidence>
<proteinExistence type="predicted"/>
<dbReference type="STRING" id="287099.SAMN05660413_02508"/>
<evidence type="ECO:0000313" key="2">
    <source>
        <dbReference type="EMBL" id="SFN77116.1"/>
    </source>
</evidence>
<dbReference type="RefSeq" id="WP_245760440.1">
    <property type="nucleotide sequence ID" value="NZ_FOVL01000016.1"/>
</dbReference>
<feature type="signal peptide" evidence="1">
    <location>
        <begin position="1"/>
        <end position="21"/>
    </location>
</feature>
<feature type="chain" id="PRO_5011687894" description="Outer membrane protein beta-barrel domain-containing protein" evidence="1">
    <location>
        <begin position="22"/>
        <end position="164"/>
    </location>
</feature>
<evidence type="ECO:0008006" key="4">
    <source>
        <dbReference type="Google" id="ProtNLM"/>
    </source>
</evidence>
<evidence type="ECO:0000256" key="1">
    <source>
        <dbReference type="SAM" id="SignalP"/>
    </source>
</evidence>
<accession>A0A1I5BR41</accession>
<keyword evidence="3" id="KW-1185">Reference proteome</keyword>